<protein>
    <submittedName>
        <fullName evidence="1">Uncharacterized protein</fullName>
    </submittedName>
</protein>
<dbReference type="AlphaFoldDB" id="A0AAN8ZZX0"/>
<dbReference type="Proteomes" id="UP001381693">
    <property type="component" value="Unassembled WGS sequence"/>
</dbReference>
<name>A0AAN8ZZX0_HALRR</name>
<reference evidence="1 2" key="1">
    <citation type="submission" date="2023-11" db="EMBL/GenBank/DDBJ databases">
        <title>Halocaridina rubra genome assembly.</title>
        <authorList>
            <person name="Smith C."/>
        </authorList>
    </citation>
    <scope>NUCLEOTIDE SEQUENCE [LARGE SCALE GENOMIC DNA]</scope>
    <source>
        <strain evidence="1">EP-1</strain>
        <tissue evidence="1">Whole</tissue>
    </source>
</reference>
<evidence type="ECO:0000313" key="1">
    <source>
        <dbReference type="EMBL" id="KAK7061165.1"/>
    </source>
</evidence>
<sequence>SYTRCGLGTEVRYSHHRRLKFRVKGDQALFLTSPGTRSSLTLASDTGSGNQWCFRVHRYVVGADCPDDGGYVVILETERAGSFVSATASRRLFIM</sequence>
<dbReference type="EMBL" id="JAXCGZ010021017">
    <property type="protein sequence ID" value="KAK7061165.1"/>
    <property type="molecule type" value="Genomic_DNA"/>
</dbReference>
<feature type="non-terminal residue" evidence="1">
    <location>
        <position position="95"/>
    </location>
</feature>
<organism evidence="1 2">
    <name type="scientific">Halocaridina rubra</name>
    <name type="common">Hawaiian red shrimp</name>
    <dbReference type="NCBI Taxonomy" id="373956"/>
    <lineage>
        <taxon>Eukaryota</taxon>
        <taxon>Metazoa</taxon>
        <taxon>Ecdysozoa</taxon>
        <taxon>Arthropoda</taxon>
        <taxon>Crustacea</taxon>
        <taxon>Multicrustacea</taxon>
        <taxon>Malacostraca</taxon>
        <taxon>Eumalacostraca</taxon>
        <taxon>Eucarida</taxon>
        <taxon>Decapoda</taxon>
        <taxon>Pleocyemata</taxon>
        <taxon>Caridea</taxon>
        <taxon>Atyoidea</taxon>
        <taxon>Atyidae</taxon>
        <taxon>Halocaridina</taxon>
    </lineage>
</organism>
<feature type="non-terminal residue" evidence="1">
    <location>
        <position position="1"/>
    </location>
</feature>
<comment type="caution">
    <text evidence="1">The sequence shown here is derived from an EMBL/GenBank/DDBJ whole genome shotgun (WGS) entry which is preliminary data.</text>
</comment>
<proteinExistence type="predicted"/>
<accession>A0AAN8ZZX0</accession>
<gene>
    <name evidence="1" type="ORF">SK128_013074</name>
</gene>
<evidence type="ECO:0000313" key="2">
    <source>
        <dbReference type="Proteomes" id="UP001381693"/>
    </source>
</evidence>
<keyword evidence="2" id="KW-1185">Reference proteome</keyword>